<dbReference type="PROSITE" id="PS50968">
    <property type="entry name" value="BIOTINYL_LIPOYL"/>
    <property type="match status" value="1"/>
</dbReference>
<keyword evidence="5" id="KW-1185">Reference proteome</keyword>
<organism evidence="4 5">
    <name type="scientific">Marseilla massiliensis</name>
    <dbReference type="NCBI Taxonomy" id="1841864"/>
    <lineage>
        <taxon>Bacteria</taxon>
        <taxon>Pseudomonadati</taxon>
        <taxon>Bacteroidota</taxon>
        <taxon>Bacteroidia</taxon>
        <taxon>Bacteroidales</taxon>
        <taxon>Prevotellaceae</taxon>
        <taxon>Marseilla</taxon>
    </lineage>
</organism>
<protein>
    <submittedName>
        <fullName evidence="4">Biotin/lipoyl-binding protein</fullName>
    </submittedName>
</protein>
<evidence type="ECO:0000313" key="5">
    <source>
        <dbReference type="Proteomes" id="UP000764045"/>
    </source>
</evidence>
<feature type="compositionally biased region" description="Low complexity" evidence="2">
    <location>
        <begin position="56"/>
        <end position="82"/>
    </location>
</feature>
<dbReference type="RefSeq" id="WP_205108746.1">
    <property type="nucleotide sequence ID" value="NZ_JACJJL010000007.1"/>
</dbReference>
<dbReference type="SUPFAM" id="SSF51230">
    <property type="entry name" value="Single hybrid motif"/>
    <property type="match status" value="1"/>
</dbReference>
<comment type="caution">
    <text evidence="4">The sequence shown here is derived from an EMBL/GenBank/DDBJ whole genome shotgun (WGS) entry which is preliminary data.</text>
</comment>
<dbReference type="PANTHER" id="PTHR45266">
    <property type="entry name" value="OXALOACETATE DECARBOXYLASE ALPHA CHAIN"/>
    <property type="match status" value="1"/>
</dbReference>
<dbReference type="EMBL" id="JACJJL010000007">
    <property type="protein sequence ID" value="MBM6661235.1"/>
    <property type="molecule type" value="Genomic_DNA"/>
</dbReference>
<feature type="domain" description="Lipoyl-binding" evidence="3">
    <location>
        <begin position="77"/>
        <end position="153"/>
    </location>
</feature>
<dbReference type="FunFam" id="2.40.50.100:FF:000003">
    <property type="entry name" value="Acetyl-CoA carboxylase biotin carboxyl carrier protein"/>
    <property type="match status" value="1"/>
</dbReference>
<gene>
    <name evidence="4" type="ORF">H6B30_05615</name>
</gene>
<sequence length="153" mass="16044">MNKFQYKVQGVDYDVEIEELEGNVAKVQVNGIKFEVELKQPINPAHAIRKKPEVHQQASAAPQQAPASQAPAAAAAQPAASATGSQVKAPLPGTITSVNVKVGDVVKDGDTVVVLEAMKMQNNIETEFSGTVTSILVNQGDSVLEGAVLLTIA</sequence>
<dbReference type="CDD" id="cd06850">
    <property type="entry name" value="biotinyl_domain"/>
    <property type="match status" value="1"/>
</dbReference>
<dbReference type="InterPro" id="IPR000089">
    <property type="entry name" value="Biotin_lipoyl"/>
</dbReference>
<proteinExistence type="predicted"/>
<feature type="region of interest" description="Disordered" evidence="2">
    <location>
        <begin position="50"/>
        <end position="88"/>
    </location>
</feature>
<dbReference type="InterPro" id="IPR011053">
    <property type="entry name" value="Single_hybrid_motif"/>
</dbReference>
<dbReference type="Proteomes" id="UP000764045">
    <property type="component" value="Unassembled WGS sequence"/>
</dbReference>
<dbReference type="InterPro" id="IPR050709">
    <property type="entry name" value="Biotin_Carboxyl_Carrier/Decarb"/>
</dbReference>
<name>A0A938WMI8_9BACT</name>
<evidence type="ECO:0000256" key="1">
    <source>
        <dbReference type="ARBA" id="ARBA00023267"/>
    </source>
</evidence>
<keyword evidence="1" id="KW-0092">Biotin</keyword>
<reference evidence="4 5" key="1">
    <citation type="journal article" date="2021" name="Sci. Rep.">
        <title>The distribution of antibiotic resistance genes in chicken gut microbiota commensals.</title>
        <authorList>
            <person name="Juricova H."/>
            <person name="Matiasovicova J."/>
            <person name="Kubasova T."/>
            <person name="Cejkova D."/>
            <person name="Rychlik I."/>
        </authorList>
    </citation>
    <scope>NUCLEOTIDE SEQUENCE [LARGE SCALE GENOMIC DNA]</scope>
    <source>
        <strain evidence="4 5">An819</strain>
    </source>
</reference>
<dbReference type="PANTHER" id="PTHR45266:SF3">
    <property type="entry name" value="OXALOACETATE DECARBOXYLASE ALPHA CHAIN"/>
    <property type="match status" value="1"/>
</dbReference>
<dbReference type="AlphaFoldDB" id="A0A938WMI8"/>
<evidence type="ECO:0000313" key="4">
    <source>
        <dbReference type="EMBL" id="MBM6661235.1"/>
    </source>
</evidence>
<accession>A0A938WMI8</accession>
<evidence type="ECO:0000259" key="3">
    <source>
        <dbReference type="PROSITE" id="PS50968"/>
    </source>
</evidence>
<dbReference type="Gene3D" id="2.40.50.100">
    <property type="match status" value="1"/>
</dbReference>
<evidence type="ECO:0000256" key="2">
    <source>
        <dbReference type="SAM" id="MobiDB-lite"/>
    </source>
</evidence>
<dbReference type="Pfam" id="PF00364">
    <property type="entry name" value="Biotin_lipoyl"/>
    <property type="match status" value="1"/>
</dbReference>